<dbReference type="OrthoDB" id="9780401at2"/>
<dbReference type="KEGG" id="lal:AT746_02185"/>
<feature type="signal peptide" evidence="2">
    <location>
        <begin position="1"/>
        <end position="24"/>
    </location>
</feature>
<feature type="coiled-coil region" evidence="1">
    <location>
        <begin position="179"/>
        <end position="206"/>
    </location>
</feature>
<sequence>MKAHLLLTLGLALGLPLLSGCQSAYYSAMEKVGFEKRDILVDRVEDTRDAQEDAQQQFSSALDQFSQLINFEGGELQDVYENLKDQYEASESSAQRVTDRIDKVESVAEDLFDEWQEELEQYSNESLRRDSSRKLKETQRRYDDLLRSMRRAESKMAPVLSALQDNVLYLKHNLNASAIGALQGEYGNIKRDIDQLIKEMNSAIAQSNDFIASIRQG</sequence>
<dbReference type="InterPro" id="IPR021342">
    <property type="entry name" value="DUF2959"/>
</dbReference>
<dbReference type="AlphaFoldDB" id="A0A0U3AGM5"/>
<proteinExistence type="predicted"/>
<evidence type="ECO:0000313" key="4">
    <source>
        <dbReference type="Proteomes" id="UP000068447"/>
    </source>
</evidence>
<feature type="chain" id="PRO_5006835932" evidence="2">
    <location>
        <begin position="25"/>
        <end position="217"/>
    </location>
</feature>
<evidence type="ECO:0000256" key="1">
    <source>
        <dbReference type="SAM" id="Coils"/>
    </source>
</evidence>
<dbReference type="Proteomes" id="UP000068447">
    <property type="component" value="Chromosome"/>
</dbReference>
<keyword evidence="1" id="KW-0175">Coiled coil</keyword>
<keyword evidence="4" id="KW-1185">Reference proteome</keyword>
<keyword evidence="2" id="KW-0732">Signal</keyword>
<protein>
    <submittedName>
        <fullName evidence="3">DNA repair protein</fullName>
    </submittedName>
</protein>
<dbReference type="PROSITE" id="PS51257">
    <property type="entry name" value="PROKAR_LIPOPROTEIN"/>
    <property type="match status" value="1"/>
</dbReference>
<dbReference type="EMBL" id="CP013650">
    <property type="protein sequence ID" value="ALS97202.1"/>
    <property type="molecule type" value="Genomic_DNA"/>
</dbReference>
<organism evidence="3 4">
    <name type="scientific">Lacimicrobium alkaliphilum</name>
    <dbReference type="NCBI Taxonomy" id="1526571"/>
    <lineage>
        <taxon>Bacteria</taxon>
        <taxon>Pseudomonadati</taxon>
        <taxon>Pseudomonadota</taxon>
        <taxon>Gammaproteobacteria</taxon>
        <taxon>Alteromonadales</taxon>
        <taxon>Alteromonadaceae</taxon>
        <taxon>Lacimicrobium</taxon>
    </lineage>
</organism>
<reference evidence="3 4" key="1">
    <citation type="submission" date="2015-12" db="EMBL/GenBank/DDBJ databases">
        <title>Complete genome of Lacimicrobium alkaliphilum KCTC 32984.</title>
        <authorList>
            <person name="Kim S.-G."/>
            <person name="Lee Y.-J."/>
        </authorList>
    </citation>
    <scope>NUCLEOTIDE SEQUENCE [LARGE SCALE GENOMIC DNA]</scope>
    <source>
        <strain evidence="3 4">YelD216</strain>
    </source>
</reference>
<dbReference type="SUPFAM" id="SSF111474">
    <property type="entry name" value="Coronavirus S2 glycoprotein"/>
    <property type="match status" value="1"/>
</dbReference>
<feature type="coiled-coil region" evidence="1">
    <location>
        <begin position="80"/>
        <end position="155"/>
    </location>
</feature>
<accession>A0A0U3AGM5</accession>
<dbReference type="RefSeq" id="WP_062475826.1">
    <property type="nucleotide sequence ID" value="NZ_CP013650.1"/>
</dbReference>
<name>A0A0U3AGM5_9ALTE</name>
<gene>
    <name evidence="3" type="ORF">AT746_02185</name>
</gene>
<dbReference type="STRING" id="1526571.AT746_02185"/>
<dbReference type="Pfam" id="PF11172">
    <property type="entry name" value="DUF2959"/>
    <property type="match status" value="1"/>
</dbReference>
<evidence type="ECO:0000256" key="2">
    <source>
        <dbReference type="SAM" id="SignalP"/>
    </source>
</evidence>
<dbReference type="InterPro" id="IPR043473">
    <property type="entry name" value="S2_sf_CoV"/>
</dbReference>
<evidence type="ECO:0000313" key="3">
    <source>
        <dbReference type="EMBL" id="ALS97202.1"/>
    </source>
</evidence>